<gene>
    <name evidence="1" type="ORF">M422DRAFT_779833</name>
</gene>
<dbReference type="OrthoDB" id="3060302at2759"/>
<dbReference type="AlphaFoldDB" id="A0A0C9UJY5"/>
<evidence type="ECO:0000313" key="1">
    <source>
        <dbReference type="EMBL" id="KIJ43343.1"/>
    </source>
</evidence>
<dbReference type="Proteomes" id="UP000054279">
    <property type="component" value="Unassembled WGS sequence"/>
</dbReference>
<protein>
    <submittedName>
        <fullName evidence="1">Uncharacterized protein</fullName>
    </submittedName>
</protein>
<dbReference type="HOGENOM" id="CLU_032230_1_0_1"/>
<sequence>MSLADHLDNCFYRAAVASGLIVDLETGHIHPHIEKAFLQHLQTMGHNYTSVHDLNLGNPPKSISDMEAGGVRIVQRSRTPTSPVPAHHYIVDAGNKDLLDYPPKTSIVQSTVRDWYTVEEKDSVIFVDDQGNIELAILRNVCSREDVVKYVTEVIEEAADSRRNVRPHHHGKVIQFGYNAGQWHYRLWGLVNNIKNAGLSSNEKARLDSRMLNVFSITWNIILSKAPAEAVEAVMKAITDANLPPMAAAGFEGKSCTTGYSLEIGNTLVTFPFMEHPPCEGYFAINYAARTHRDMIYAPYAFSWQTHCRQPLEFVGNPGGNYTDLTLGVTVHSSNDSLMIFRPNFLHGTTLYRPGTERAGVLFTFSRHIKEAYEVALQKEAEGVVGEDCTAEEEILFYN</sequence>
<proteinExistence type="predicted"/>
<organism evidence="1 2">
    <name type="scientific">Sphaerobolus stellatus (strain SS14)</name>
    <dbReference type="NCBI Taxonomy" id="990650"/>
    <lineage>
        <taxon>Eukaryota</taxon>
        <taxon>Fungi</taxon>
        <taxon>Dikarya</taxon>
        <taxon>Basidiomycota</taxon>
        <taxon>Agaricomycotina</taxon>
        <taxon>Agaricomycetes</taxon>
        <taxon>Phallomycetidae</taxon>
        <taxon>Geastrales</taxon>
        <taxon>Sphaerobolaceae</taxon>
        <taxon>Sphaerobolus</taxon>
    </lineage>
</organism>
<evidence type="ECO:0000313" key="2">
    <source>
        <dbReference type="Proteomes" id="UP000054279"/>
    </source>
</evidence>
<keyword evidence="2" id="KW-1185">Reference proteome</keyword>
<accession>A0A0C9UJY5</accession>
<reference evidence="1 2" key="1">
    <citation type="submission" date="2014-06" db="EMBL/GenBank/DDBJ databases">
        <title>Evolutionary Origins and Diversification of the Mycorrhizal Mutualists.</title>
        <authorList>
            <consortium name="DOE Joint Genome Institute"/>
            <consortium name="Mycorrhizal Genomics Consortium"/>
            <person name="Kohler A."/>
            <person name="Kuo A."/>
            <person name="Nagy L.G."/>
            <person name="Floudas D."/>
            <person name="Copeland A."/>
            <person name="Barry K.W."/>
            <person name="Cichocki N."/>
            <person name="Veneault-Fourrey C."/>
            <person name="LaButti K."/>
            <person name="Lindquist E.A."/>
            <person name="Lipzen A."/>
            <person name="Lundell T."/>
            <person name="Morin E."/>
            <person name="Murat C."/>
            <person name="Riley R."/>
            <person name="Ohm R."/>
            <person name="Sun H."/>
            <person name="Tunlid A."/>
            <person name="Henrissat B."/>
            <person name="Grigoriev I.V."/>
            <person name="Hibbett D.S."/>
            <person name="Martin F."/>
        </authorList>
    </citation>
    <scope>NUCLEOTIDE SEQUENCE [LARGE SCALE GENOMIC DNA]</scope>
    <source>
        <strain evidence="1 2">SS14</strain>
    </source>
</reference>
<name>A0A0C9UJY5_SPHS4</name>
<dbReference type="EMBL" id="KN837124">
    <property type="protein sequence ID" value="KIJ43343.1"/>
    <property type="molecule type" value="Genomic_DNA"/>
</dbReference>